<reference evidence="1 2" key="1">
    <citation type="submission" date="2023-03" db="EMBL/GenBank/DDBJ databases">
        <title>High recombination rates correlate with genetic variation in Cardiocondyla obscurior ants.</title>
        <authorList>
            <person name="Errbii M."/>
        </authorList>
    </citation>
    <scope>NUCLEOTIDE SEQUENCE [LARGE SCALE GENOMIC DNA]</scope>
    <source>
        <strain evidence="1">Alpha-2009</strain>
        <tissue evidence="1">Whole body</tissue>
    </source>
</reference>
<organism evidence="1 2">
    <name type="scientific">Cardiocondyla obscurior</name>
    <dbReference type="NCBI Taxonomy" id="286306"/>
    <lineage>
        <taxon>Eukaryota</taxon>
        <taxon>Metazoa</taxon>
        <taxon>Ecdysozoa</taxon>
        <taxon>Arthropoda</taxon>
        <taxon>Hexapoda</taxon>
        <taxon>Insecta</taxon>
        <taxon>Pterygota</taxon>
        <taxon>Neoptera</taxon>
        <taxon>Endopterygota</taxon>
        <taxon>Hymenoptera</taxon>
        <taxon>Apocrita</taxon>
        <taxon>Aculeata</taxon>
        <taxon>Formicoidea</taxon>
        <taxon>Formicidae</taxon>
        <taxon>Myrmicinae</taxon>
        <taxon>Cardiocondyla</taxon>
    </lineage>
</organism>
<proteinExistence type="predicted"/>
<keyword evidence="2" id="KW-1185">Reference proteome</keyword>
<evidence type="ECO:0000313" key="1">
    <source>
        <dbReference type="EMBL" id="KAL0101913.1"/>
    </source>
</evidence>
<protein>
    <submittedName>
        <fullName evidence="1">Uncharacterized protein</fullName>
    </submittedName>
</protein>
<comment type="caution">
    <text evidence="1">The sequence shown here is derived from an EMBL/GenBank/DDBJ whole genome shotgun (WGS) entry which is preliminary data.</text>
</comment>
<sequence>MSIIYFDDVVKITVMINHALYIIENFYHDCGKIENYILRGKKIKFWCDNLVTINSKIKAQNQVNQNFNFQGINQKLESNQVTISELKSTRKLCKYSTSVVKAKDRHSELYRQIVEQHAAIAAHREAERLAYEATSVVNDVNDH</sequence>
<dbReference type="AlphaFoldDB" id="A0AAW2EEV2"/>
<dbReference type="Proteomes" id="UP001430953">
    <property type="component" value="Unassembled WGS sequence"/>
</dbReference>
<name>A0AAW2EEV2_9HYME</name>
<gene>
    <name evidence="1" type="ORF">PUN28_018458</name>
</gene>
<accession>A0AAW2EEV2</accession>
<dbReference type="EMBL" id="JADYXP020000023">
    <property type="protein sequence ID" value="KAL0101913.1"/>
    <property type="molecule type" value="Genomic_DNA"/>
</dbReference>
<evidence type="ECO:0000313" key="2">
    <source>
        <dbReference type="Proteomes" id="UP001430953"/>
    </source>
</evidence>